<dbReference type="InterPro" id="IPR051203">
    <property type="entry name" value="Polysaccharide_Synthase-Rel"/>
</dbReference>
<dbReference type="PANTHER" id="PTHR43318">
    <property type="entry name" value="UDP-N-ACETYLGLUCOSAMINE 4,6-DEHYDRATASE"/>
    <property type="match status" value="1"/>
</dbReference>
<keyword evidence="2" id="KW-0472">Membrane</keyword>
<accession>A0A1G6HZW3</accession>
<dbReference type="InterPro" id="IPR003869">
    <property type="entry name" value="Polysac_CapD-like"/>
</dbReference>
<dbReference type="CDD" id="cd05237">
    <property type="entry name" value="UDP_invert_4-6DH_SDR_e"/>
    <property type="match status" value="1"/>
</dbReference>
<keyword evidence="2" id="KW-0812">Transmembrane</keyword>
<evidence type="ECO:0000259" key="3">
    <source>
        <dbReference type="Pfam" id="PF02719"/>
    </source>
</evidence>
<dbReference type="STRING" id="28234.SAMN04488588_0166"/>
<dbReference type="Gene3D" id="3.40.50.720">
    <property type="entry name" value="NAD(P)-binding Rossmann-like Domain"/>
    <property type="match status" value="2"/>
</dbReference>
<feature type="transmembrane region" description="Helical" evidence="2">
    <location>
        <begin position="7"/>
        <end position="29"/>
    </location>
</feature>
<dbReference type="AlphaFoldDB" id="A0A1G6HZW3"/>
<keyword evidence="2" id="KW-1133">Transmembrane helix</keyword>
<dbReference type="Pfam" id="PF13727">
    <property type="entry name" value="CoA_binding_3"/>
    <property type="match status" value="1"/>
</dbReference>
<gene>
    <name evidence="4" type="ORF">SAMN04488588_0166</name>
</gene>
<proteinExistence type="inferred from homology"/>
<sequence length="612" mass="69356">MNQKNKRVAYLILIDCFLFLISYGLALLIRFQTDFEEMSKYVYPALLVPVINVVIFYFNNIYKSIWRFATLKDLSPILYSSIIGFMMNIFIFVFIQRYIFDFVILPFSVAAITSLMGAFLIILSRVIWFSRANTTSNIKINNKKNILIIGAGDAGTELLGEYLRNPNQGQVLGFLDDDSSKIGRNIRGVKVLGSIDKVKHYSDKYNVDEIIIALPSASSEQMKSIMEKLKNLNLKVKTLPPIIEIINNKLSLGALRKVNISDLLGRKEVEVNTEEIREYIFNKNIMVTGAGGSIGSEICRQVASVKPKKIYLLGRGENSIFKISKDLKMNYPDIETVNIICDVTNKKRIDYIFKTLKIDVVFHTAAHKHVPLMEENPTEAFRVNSLGTYNVAKASGENNVERFIYISTDKAINPTSIMGSSKRLGEIIVQTISSSYNTKYGMVRFGNVLGSRGSVVPIFKEQIRNGGPVTVTHPEMKRYFMTIPEAVSLVLQCGKYSNKGEIFVLDMGEPVKIVDLAKELIRLSGLIPDQDIKIEFTGIRKGEKLYEELMHEKEEKLKTPNDRIIILKNKKILDNKSLETLLELLYQGTEFNNLELLKAIIKKHIPEAKVIL</sequence>
<dbReference type="EMBL" id="FMYV01000001">
    <property type="protein sequence ID" value="SDB99036.1"/>
    <property type="molecule type" value="Genomic_DNA"/>
</dbReference>
<feature type="transmembrane region" description="Helical" evidence="2">
    <location>
        <begin position="41"/>
        <end position="62"/>
    </location>
</feature>
<organism evidence="4 5">
    <name type="scientific">Geotoga petraea</name>
    <dbReference type="NCBI Taxonomy" id="28234"/>
    <lineage>
        <taxon>Bacteria</taxon>
        <taxon>Thermotogati</taxon>
        <taxon>Thermotogota</taxon>
        <taxon>Thermotogae</taxon>
        <taxon>Petrotogales</taxon>
        <taxon>Petrotogaceae</taxon>
        <taxon>Geotoga</taxon>
    </lineage>
</organism>
<dbReference type="Pfam" id="PF02719">
    <property type="entry name" value="Polysacc_synt_2"/>
    <property type="match status" value="1"/>
</dbReference>
<feature type="transmembrane region" description="Helical" evidence="2">
    <location>
        <begin position="74"/>
        <end position="96"/>
    </location>
</feature>
<dbReference type="PANTHER" id="PTHR43318:SF1">
    <property type="entry name" value="POLYSACCHARIDE BIOSYNTHESIS PROTEIN EPSC-RELATED"/>
    <property type="match status" value="1"/>
</dbReference>
<dbReference type="Proteomes" id="UP000199322">
    <property type="component" value="Unassembled WGS sequence"/>
</dbReference>
<comment type="similarity">
    <text evidence="1">Belongs to the polysaccharide synthase family.</text>
</comment>
<protein>
    <submittedName>
        <fullName evidence="4">NDP-sugar epimerase, includes UDP-GlcNAc-inverting 4,6-dehydratase FlaA1 and capsular polysaccharide biosynthesis protein EpsC</fullName>
    </submittedName>
</protein>
<name>A0A1G6HZW3_9BACT</name>
<reference evidence="4 5" key="1">
    <citation type="submission" date="2016-10" db="EMBL/GenBank/DDBJ databases">
        <authorList>
            <person name="de Groot N.N."/>
        </authorList>
    </citation>
    <scope>NUCLEOTIDE SEQUENCE [LARGE SCALE GENOMIC DNA]</scope>
    <source>
        <strain evidence="4 5">WG14</strain>
    </source>
</reference>
<evidence type="ECO:0000313" key="4">
    <source>
        <dbReference type="EMBL" id="SDB99036.1"/>
    </source>
</evidence>
<feature type="transmembrane region" description="Helical" evidence="2">
    <location>
        <begin position="102"/>
        <end position="123"/>
    </location>
</feature>
<dbReference type="InterPro" id="IPR036291">
    <property type="entry name" value="NAD(P)-bd_dom_sf"/>
</dbReference>
<keyword evidence="5" id="KW-1185">Reference proteome</keyword>
<dbReference type="RefSeq" id="WP_091401940.1">
    <property type="nucleotide sequence ID" value="NZ_FMYV01000001.1"/>
</dbReference>
<feature type="domain" description="Polysaccharide biosynthesis protein CapD-like" evidence="3">
    <location>
        <begin position="285"/>
        <end position="567"/>
    </location>
</feature>
<evidence type="ECO:0000256" key="2">
    <source>
        <dbReference type="SAM" id="Phobius"/>
    </source>
</evidence>
<evidence type="ECO:0000313" key="5">
    <source>
        <dbReference type="Proteomes" id="UP000199322"/>
    </source>
</evidence>
<evidence type="ECO:0000256" key="1">
    <source>
        <dbReference type="ARBA" id="ARBA00007430"/>
    </source>
</evidence>
<dbReference type="SUPFAM" id="SSF51735">
    <property type="entry name" value="NAD(P)-binding Rossmann-fold domains"/>
    <property type="match status" value="2"/>
</dbReference>